<dbReference type="PANTHER" id="PTHR46910">
    <property type="entry name" value="TRANSCRIPTION FACTOR PDR1"/>
    <property type="match status" value="1"/>
</dbReference>
<dbReference type="CDD" id="cd00067">
    <property type="entry name" value="GAL4"/>
    <property type="match status" value="1"/>
</dbReference>
<evidence type="ECO:0000313" key="5">
    <source>
        <dbReference type="Proteomes" id="UP000182259"/>
    </source>
</evidence>
<organism evidence="4 5">
    <name type="scientific">Sungouiella intermedia</name>
    <dbReference type="NCBI Taxonomy" id="45354"/>
    <lineage>
        <taxon>Eukaryota</taxon>
        <taxon>Fungi</taxon>
        <taxon>Dikarya</taxon>
        <taxon>Ascomycota</taxon>
        <taxon>Saccharomycotina</taxon>
        <taxon>Pichiomycetes</taxon>
        <taxon>Metschnikowiaceae</taxon>
        <taxon>Sungouiella</taxon>
    </lineage>
</organism>
<reference evidence="4 5" key="1">
    <citation type="submission" date="2016-10" db="EMBL/GenBank/DDBJ databases">
        <authorList>
            <person name="de Groot N.N."/>
        </authorList>
    </citation>
    <scope>NUCLEOTIDE SEQUENCE [LARGE SCALE GENOMIC DNA]</scope>
    <source>
        <strain evidence="4 5">PYCC 4715</strain>
    </source>
</reference>
<dbReference type="InterPro" id="IPR001138">
    <property type="entry name" value="Zn2Cys6_DnaBD"/>
</dbReference>
<name>A0A1L0BUJ7_9ASCO</name>
<dbReference type="Pfam" id="PF04082">
    <property type="entry name" value="Fungal_trans"/>
    <property type="match status" value="1"/>
</dbReference>
<dbReference type="InterPro" id="IPR007219">
    <property type="entry name" value="XnlR_reg_dom"/>
</dbReference>
<evidence type="ECO:0000256" key="1">
    <source>
        <dbReference type="ARBA" id="ARBA00023242"/>
    </source>
</evidence>
<feature type="compositionally biased region" description="Low complexity" evidence="2">
    <location>
        <begin position="125"/>
        <end position="148"/>
    </location>
</feature>
<dbReference type="InterPro" id="IPR050987">
    <property type="entry name" value="AtrR-like"/>
</dbReference>
<gene>
    <name evidence="4" type="ORF">SAMEA4029009_CIC11G00000004998</name>
</gene>
<dbReference type="CDD" id="cd12148">
    <property type="entry name" value="fungal_TF_MHR"/>
    <property type="match status" value="1"/>
</dbReference>
<dbReference type="GO" id="GO:0000981">
    <property type="term" value="F:DNA-binding transcription factor activity, RNA polymerase II-specific"/>
    <property type="evidence" value="ECO:0007669"/>
    <property type="project" value="InterPro"/>
</dbReference>
<sequence length="1072" mass="120014">MFVFPAFDSNYKTRKRTFRCCKKCRTKRIRCIILNSDYDVYGCDNCRLRGLTCDLAKPSKVKMEQMEPDFALPVVLAEGSDAAGSVDSDPHSGVPSVTSRPASGPSSHAGSTISHVSRPGSTTSNHGRAGHSANNGHNGNNGHATNNGSVGAASRASSFSGDPPPALTATHGQHHHPVLAHHEASHTHYTHEASKYHMHSQSDIQSQIEALVDSDVRGQTLLSSLAEVAERLSKEPFILELMENMSMGNIVGNAMPGSVQGSVQGSIPPSIPASIPPSIAESIPSSLPPSIPGSLTGSIPTDHMGHDPYNLGNTPTKNTANNTLRKHTLSEGSGHSGVDNNSTRDSLGSSDSWQFTPPFPPTVPGAPYVASIESIDAIIHRIDWKYLKKHYDFNTTMRQPRFYFSKTVSRKENSPQQVETVTEVLSKKHYIKSKKLSPRNALHFKFLLSMHAFTLNTPGFYEISETDLLQLFEIYFYKINSVFPIVFEQEFWELYKRNKIPTIIIYAIVLITARDELAEPILARSFVNNGASFRANQIRFLTDLEMKIRQVLMFLPELGDTEKLARLITQLLLSLNFNFNKFGNEQSSHDLAECISYAYSLLIHQEFFHVRIAKEGAQKKSIYLKHLWWVIFTFDRFNGLMNGKAMFIKRLDFNISRPTDLPHLDKLVGLAYSLEDTLIAVFRPPRRIGNTEVIAKMDTLEGDPEFRPGQFIEQGMEVVKDLEELKAQFSKYRQYETAQKGHLPGIPVEEYRDRMVLFLSRILNNQIVLILRTGQVKYSNDTPDMDEFSLNLSESFLSLLDMLRDGRGSQLMMETPLIPLIALVAFSVPLTTRLRIISKLKSIENMAIDIKKLQKVGELSLIYLKELKKFAEKWWFVNEVVASINNLNLKVNNIDKVVTQQAKRKNSEVDEPKVKRERLSIHSLVTGATDVETVLPPLLSITSPGFYDEVITKNESDDDDEVSSDELLEGNDHLDSLVNMKVLVPPMIGNYSMPAFATAEDLAYRAQEIRNMASTGDIMNDAAAPGPYFSSRDSITSDDIHFDIDHLAELVNNETSFVPSIMDFFNEHELSI</sequence>
<feature type="region of interest" description="Disordered" evidence="2">
    <location>
        <begin position="327"/>
        <end position="351"/>
    </location>
</feature>
<keyword evidence="1" id="KW-0539">Nucleus</keyword>
<dbReference type="EMBL" id="LT635767">
    <property type="protein sequence ID" value="SGZ55031.1"/>
    <property type="molecule type" value="Genomic_DNA"/>
</dbReference>
<feature type="compositionally biased region" description="Polar residues" evidence="2">
    <location>
        <begin position="330"/>
        <end position="351"/>
    </location>
</feature>
<feature type="compositionally biased region" description="Polar residues" evidence="2">
    <location>
        <begin position="95"/>
        <end position="124"/>
    </location>
</feature>
<evidence type="ECO:0000256" key="2">
    <source>
        <dbReference type="SAM" id="MobiDB-lite"/>
    </source>
</evidence>
<dbReference type="PANTHER" id="PTHR46910:SF11">
    <property type="entry name" value="ZN(2)-C6 FUNGAL-TYPE DOMAIN-CONTAINING PROTEIN"/>
    <property type="match status" value="1"/>
</dbReference>
<dbReference type="Proteomes" id="UP000182259">
    <property type="component" value="Chromosome IV"/>
</dbReference>
<evidence type="ECO:0000259" key="3">
    <source>
        <dbReference type="Pfam" id="PF04082"/>
    </source>
</evidence>
<feature type="region of interest" description="Disordered" evidence="2">
    <location>
        <begin position="81"/>
        <end position="176"/>
    </location>
</feature>
<dbReference type="GO" id="GO:0003677">
    <property type="term" value="F:DNA binding"/>
    <property type="evidence" value="ECO:0007669"/>
    <property type="project" value="InterPro"/>
</dbReference>
<protein>
    <submittedName>
        <fullName evidence="4">CIC11C00000004998</fullName>
    </submittedName>
</protein>
<accession>A0A1L0BUJ7</accession>
<dbReference type="AlphaFoldDB" id="A0A1L0BUJ7"/>
<dbReference type="GO" id="GO:0006351">
    <property type="term" value="P:DNA-templated transcription"/>
    <property type="evidence" value="ECO:0007669"/>
    <property type="project" value="InterPro"/>
</dbReference>
<dbReference type="GO" id="GO:0008270">
    <property type="term" value="F:zinc ion binding"/>
    <property type="evidence" value="ECO:0007669"/>
    <property type="project" value="InterPro"/>
</dbReference>
<proteinExistence type="predicted"/>
<evidence type="ECO:0000313" key="4">
    <source>
        <dbReference type="EMBL" id="SGZ55031.1"/>
    </source>
</evidence>
<feature type="domain" description="Xylanolytic transcriptional activator regulatory" evidence="3">
    <location>
        <begin position="473"/>
        <end position="664"/>
    </location>
</feature>